<comment type="caution">
    <text evidence="3">The sequence shown here is derived from an EMBL/GenBank/DDBJ whole genome shotgun (WGS) entry which is preliminary data.</text>
</comment>
<reference evidence="3 4" key="2">
    <citation type="submission" date="2019-01" db="EMBL/GenBank/DDBJ databases">
        <title>The decoding of complex shrimp genome reveals the adaptation for benthos swimmer, frequently molting mechanism and breeding impact on genome.</title>
        <authorList>
            <person name="Sun Y."/>
            <person name="Gao Y."/>
            <person name="Yu Y."/>
        </authorList>
    </citation>
    <scope>NUCLEOTIDE SEQUENCE [LARGE SCALE GENOMIC DNA]</scope>
    <source>
        <tissue evidence="3">Muscle</tissue>
    </source>
</reference>
<feature type="chain" id="PRO_5019044697" evidence="2">
    <location>
        <begin position="18"/>
        <end position="464"/>
    </location>
</feature>
<protein>
    <submittedName>
        <fullName evidence="3">Uncharacterized protein</fullName>
    </submittedName>
</protein>
<evidence type="ECO:0000256" key="1">
    <source>
        <dbReference type="SAM" id="Phobius"/>
    </source>
</evidence>
<evidence type="ECO:0000313" key="4">
    <source>
        <dbReference type="Proteomes" id="UP000283509"/>
    </source>
</evidence>
<reference evidence="3 4" key="1">
    <citation type="submission" date="2018-04" db="EMBL/GenBank/DDBJ databases">
        <authorList>
            <person name="Zhang X."/>
            <person name="Yuan J."/>
            <person name="Li F."/>
            <person name="Xiang J."/>
        </authorList>
    </citation>
    <scope>NUCLEOTIDE SEQUENCE [LARGE SCALE GENOMIC DNA]</scope>
    <source>
        <tissue evidence="3">Muscle</tissue>
    </source>
</reference>
<keyword evidence="4" id="KW-1185">Reference proteome</keyword>
<sequence>MLFCSSFPLLSFPSALASPLPITFHTSRSLSSCVPFPALSPSSLPLPFPCHAASITFHQTNKDRGLQSDPAPPTTKAVINAVLTVTAGRRLINCAWHCALPAGARARPSPGAASRRLGCAARAAAPLLLSLCFALIPLPVGLISYLISSSQESASTSSRLLQDRVPFPTRNSFPSSSIRPSLPFPDSLRSLSICSSPILSLLLPLPLLFVPATAIQIIIVLSSLFSPRSTSPQDSHSQPPPPITAALGFPSCLSLSPSHSLPLLPSLPHPTPPLLPHPPPCTGLQRVNINREVAHVSLSLPLPPQEKESALHPAQMRCRHSELGFRGDPASPTSLPSLISSSGPGLPRPLAPAVPARQVAPSAHLVPWRGISRATRPWLPRGRSLCLDPKPAISAGKAARSSAGIRLVQFYDRVPVLVAARCPGSCFWAFFPPPAAASPRPRCSLLMLLISNESPSSAQRDLSI</sequence>
<name>A0A423STI6_PENVA</name>
<keyword evidence="2" id="KW-0732">Signal</keyword>
<evidence type="ECO:0000256" key="2">
    <source>
        <dbReference type="SAM" id="SignalP"/>
    </source>
</evidence>
<keyword evidence="1" id="KW-0472">Membrane</keyword>
<feature type="transmembrane region" description="Helical" evidence="1">
    <location>
        <begin position="198"/>
        <end position="225"/>
    </location>
</feature>
<keyword evidence="1" id="KW-1133">Transmembrane helix</keyword>
<feature type="signal peptide" evidence="2">
    <location>
        <begin position="1"/>
        <end position="17"/>
    </location>
</feature>
<proteinExistence type="predicted"/>
<gene>
    <name evidence="3" type="ORF">C7M84_014395</name>
</gene>
<accession>A0A423STI6</accession>
<dbReference type="AlphaFoldDB" id="A0A423STI6"/>
<keyword evidence="1" id="KW-0812">Transmembrane</keyword>
<evidence type="ECO:0000313" key="3">
    <source>
        <dbReference type="EMBL" id="ROT67510.1"/>
    </source>
</evidence>
<dbReference type="Proteomes" id="UP000283509">
    <property type="component" value="Unassembled WGS sequence"/>
</dbReference>
<dbReference type="EMBL" id="QCYY01002805">
    <property type="protein sequence ID" value="ROT67510.1"/>
    <property type="molecule type" value="Genomic_DNA"/>
</dbReference>
<organism evidence="3 4">
    <name type="scientific">Penaeus vannamei</name>
    <name type="common">Whiteleg shrimp</name>
    <name type="synonym">Litopenaeus vannamei</name>
    <dbReference type="NCBI Taxonomy" id="6689"/>
    <lineage>
        <taxon>Eukaryota</taxon>
        <taxon>Metazoa</taxon>
        <taxon>Ecdysozoa</taxon>
        <taxon>Arthropoda</taxon>
        <taxon>Crustacea</taxon>
        <taxon>Multicrustacea</taxon>
        <taxon>Malacostraca</taxon>
        <taxon>Eumalacostraca</taxon>
        <taxon>Eucarida</taxon>
        <taxon>Decapoda</taxon>
        <taxon>Dendrobranchiata</taxon>
        <taxon>Penaeoidea</taxon>
        <taxon>Penaeidae</taxon>
        <taxon>Penaeus</taxon>
    </lineage>
</organism>
<feature type="transmembrane region" description="Helical" evidence="1">
    <location>
        <begin position="123"/>
        <end position="147"/>
    </location>
</feature>